<keyword evidence="4" id="KW-1185">Reference proteome</keyword>
<keyword evidence="2" id="KW-0812">Transmembrane</keyword>
<organism evidence="3 4">
    <name type="scientific">Streptomyces rectiviolaceus</name>
    <dbReference type="NCBI Taxonomy" id="332591"/>
    <lineage>
        <taxon>Bacteria</taxon>
        <taxon>Bacillati</taxon>
        <taxon>Actinomycetota</taxon>
        <taxon>Actinomycetes</taxon>
        <taxon>Kitasatosporales</taxon>
        <taxon>Streptomycetaceae</taxon>
        <taxon>Streptomyces</taxon>
    </lineage>
</organism>
<dbReference type="PANTHER" id="PTHR37305:SF1">
    <property type="entry name" value="MEMBRANE PROTEIN"/>
    <property type="match status" value="1"/>
</dbReference>
<gene>
    <name evidence="3" type="ORF">GCM10010449_77550</name>
</gene>
<sequence length="262" mass="26528">MSTQTSGQQQRLAGSPRTAGGGLRGAVAAEWTKLFSLRSTWYFLLTAAAVMGVTAACVGAVTHDAGASAADPATLATVFGVEFVVAGLAMLCVTGEYATGSITNTLQCVPDRARLLIAKSLTVGAVTFAAGLVLAVLGVVAGAAAMDESTSDFGQVAGQVFAIAVHLMLMSVLTIGLAAIVRSSAGAITVLFVLLLIVPTILQSIPLDFLTNLAQFLPQAVGTQFLTGDADLYGPATGLLLLAAWTAASLTLATAILGRRDA</sequence>
<protein>
    <submittedName>
        <fullName evidence="3">ABC transporter permease</fullName>
    </submittedName>
</protein>
<feature type="transmembrane region" description="Helical" evidence="2">
    <location>
        <begin position="156"/>
        <end position="180"/>
    </location>
</feature>
<evidence type="ECO:0000256" key="2">
    <source>
        <dbReference type="SAM" id="Phobius"/>
    </source>
</evidence>
<feature type="transmembrane region" description="Helical" evidence="2">
    <location>
        <begin position="187"/>
        <end position="205"/>
    </location>
</feature>
<comment type="caution">
    <text evidence="3">The sequence shown here is derived from an EMBL/GenBank/DDBJ whole genome shotgun (WGS) entry which is preliminary data.</text>
</comment>
<proteinExistence type="predicted"/>
<feature type="transmembrane region" description="Helical" evidence="2">
    <location>
        <begin position="121"/>
        <end position="144"/>
    </location>
</feature>
<dbReference type="Proteomes" id="UP001501637">
    <property type="component" value="Unassembled WGS sequence"/>
</dbReference>
<evidence type="ECO:0000313" key="3">
    <source>
        <dbReference type="EMBL" id="GAA3147190.1"/>
    </source>
</evidence>
<dbReference type="PANTHER" id="PTHR37305">
    <property type="entry name" value="INTEGRAL MEMBRANE PROTEIN-RELATED"/>
    <property type="match status" value="1"/>
</dbReference>
<accession>A0ABP6NFZ5</accession>
<feature type="transmembrane region" description="Helical" evidence="2">
    <location>
        <begin position="236"/>
        <end position="257"/>
    </location>
</feature>
<feature type="transmembrane region" description="Helical" evidence="2">
    <location>
        <begin position="41"/>
        <end position="61"/>
    </location>
</feature>
<feature type="region of interest" description="Disordered" evidence="1">
    <location>
        <begin position="1"/>
        <end position="22"/>
    </location>
</feature>
<feature type="compositionally biased region" description="Polar residues" evidence="1">
    <location>
        <begin position="1"/>
        <end position="12"/>
    </location>
</feature>
<reference evidence="4" key="1">
    <citation type="journal article" date="2019" name="Int. J. Syst. Evol. Microbiol.">
        <title>The Global Catalogue of Microorganisms (GCM) 10K type strain sequencing project: providing services to taxonomists for standard genome sequencing and annotation.</title>
        <authorList>
            <consortium name="The Broad Institute Genomics Platform"/>
            <consortium name="The Broad Institute Genome Sequencing Center for Infectious Disease"/>
            <person name="Wu L."/>
            <person name="Ma J."/>
        </authorList>
    </citation>
    <scope>NUCLEOTIDE SEQUENCE [LARGE SCALE GENOMIC DNA]</scope>
    <source>
        <strain evidence="4">JCM 9092</strain>
    </source>
</reference>
<keyword evidence="2" id="KW-0472">Membrane</keyword>
<feature type="transmembrane region" description="Helical" evidence="2">
    <location>
        <begin position="73"/>
        <end position="93"/>
    </location>
</feature>
<dbReference type="EMBL" id="BAAAUG010000196">
    <property type="protein sequence ID" value="GAA3147190.1"/>
    <property type="molecule type" value="Genomic_DNA"/>
</dbReference>
<keyword evidence="2" id="KW-1133">Transmembrane helix</keyword>
<dbReference type="RefSeq" id="WP_344529577.1">
    <property type="nucleotide sequence ID" value="NZ_BAAAUG010000196.1"/>
</dbReference>
<name>A0ABP6NFZ5_9ACTN</name>
<evidence type="ECO:0000256" key="1">
    <source>
        <dbReference type="SAM" id="MobiDB-lite"/>
    </source>
</evidence>
<evidence type="ECO:0000313" key="4">
    <source>
        <dbReference type="Proteomes" id="UP001501637"/>
    </source>
</evidence>